<keyword evidence="3" id="KW-1185">Reference proteome</keyword>
<dbReference type="AlphaFoldDB" id="A0A6H1UC28"/>
<sequence length="90" mass="10220">MDFNHMIDGLTPEIVARLQTGVETGKWPDGSLLTDQQRESAMQALIAWQARYADNKDHLTINRDGEINHLSKAQQKRQFDPNAIETKTAE</sequence>
<feature type="region of interest" description="Disordered" evidence="1">
    <location>
        <begin position="71"/>
        <end position="90"/>
    </location>
</feature>
<dbReference type="RefSeq" id="WP_168659887.1">
    <property type="nucleotide sequence ID" value="NZ_CP051180.1"/>
</dbReference>
<evidence type="ECO:0000256" key="1">
    <source>
        <dbReference type="SAM" id="MobiDB-lite"/>
    </source>
</evidence>
<dbReference type="InterPro" id="IPR009749">
    <property type="entry name" value="DUF1315"/>
</dbReference>
<reference evidence="2 3" key="1">
    <citation type="submission" date="2020-04" db="EMBL/GenBank/DDBJ databases">
        <title>Ferrimonas sp. S7 isolated from sea water.</title>
        <authorList>
            <person name="Bae S.S."/>
            <person name="Baek K."/>
        </authorList>
    </citation>
    <scope>NUCLEOTIDE SEQUENCE [LARGE SCALE GENOMIC DNA]</scope>
    <source>
        <strain evidence="2 3">S7</strain>
    </source>
</reference>
<organism evidence="2 3">
    <name type="scientific">Ferrimonas lipolytica</name>
    <dbReference type="NCBI Taxonomy" id="2724191"/>
    <lineage>
        <taxon>Bacteria</taxon>
        <taxon>Pseudomonadati</taxon>
        <taxon>Pseudomonadota</taxon>
        <taxon>Gammaproteobacteria</taxon>
        <taxon>Alteromonadales</taxon>
        <taxon>Ferrimonadaceae</taxon>
        <taxon>Ferrimonas</taxon>
    </lineage>
</organism>
<protein>
    <submittedName>
        <fullName evidence="2">DUF1315 family protein</fullName>
    </submittedName>
</protein>
<dbReference type="Proteomes" id="UP000501602">
    <property type="component" value="Chromosome"/>
</dbReference>
<accession>A0A6H1UC28</accession>
<dbReference type="Pfam" id="PF07023">
    <property type="entry name" value="DUF1315"/>
    <property type="match status" value="1"/>
</dbReference>
<evidence type="ECO:0000313" key="3">
    <source>
        <dbReference type="Proteomes" id="UP000501602"/>
    </source>
</evidence>
<gene>
    <name evidence="2" type="ORF">HER31_06935</name>
</gene>
<dbReference type="EMBL" id="CP051180">
    <property type="protein sequence ID" value="QIZ76625.1"/>
    <property type="molecule type" value="Genomic_DNA"/>
</dbReference>
<dbReference type="KEGG" id="fes:HER31_06935"/>
<name>A0A6H1UC28_9GAMM</name>
<evidence type="ECO:0000313" key="2">
    <source>
        <dbReference type="EMBL" id="QIZ76625.1"/>
    </source>
</evidence>
<proteinExistence type="predicted"/>